<keyword evidence="1" id="KW-0472">Membrane</keyword>
<gene>
    <name evidence="2" type="ORF">HLPR_06150</name>
</gene>
<dbReference type="AlphaFoldDB" id="A0AAU9E1E7"/>
<feature type="transmembrane region" description="Helical" evidence="1">
    <location>
        <begin position="52"/>
        <end position="74"/>
    </location>
</feature>
<keyword evidence="1" id="KW-1133">Transmembrane helix</keyword>
<accession>A0AAU9E1E7</accession>
<dbReference type="RefSeq" id="WP_338536610.1">
    <property type="nucleotide sequence ID" value="NZ_AP028654.1"/>
</dbReference>
<proteinExistence type="predicted"/>
<keyword evidence="3" id="KW-1185">Reference proteome</keyword>
<dbReference type="EMBL" id="AP028654">
    <property type="protein sequence ID" value="BEP28284.1"/>
    <property type="molecule type" value="Genomic_DNA"/>
</dbReference>
<evidence type="ECO:0000313" key="2">
    <source>
        <dbReference type="EMBL" id="BEP28284.1"/>
    </source>
</evidence>
<reference evidence="2 3" key="1">
    <citation type="submission" date="2023-08" db="EMBL/GenBank/DDBJ databases">
        <title>Helicovermis profunda gen. nov., sp. nov., a novel mesophilic, fermentative bacterium within the Bacillota from a deep-sea hydrothermal vent chimney.</title>
        <authorList>
            <person name="Miyazaki U."/>
            <person name="Mizutani D."/>
            <person name="Hashimoto Y."/>
            <person name="Tame A."/>
            <person name="Sawayama S."/>
            <person name="Miyazaki J."/>
            <person name="Takai K."/>
            <person name="Nakagawa S."/>
        </authorList>
    </citation>
    <scope>NUCLEOTIDE SEQUENCE [LARGE SCALE GENOMIC DNA]</scope>
    <source>
        <strain evidence="2 3">S502</strain>
    </source>
</reference>
<dbReference type="KEGG" id="hprf:HLPR_06150"/>
<sequence length="315" mass="37076">MLLIVVSSFVILILEVLGFVVLKSNFDITHILFFHAFLTLILFFIQYKKSKFIGFSFLIILFVPIIGIAIYTIITSIILISERNSALDDYEKYISDFELILKKKPSTFIKEANTLGLIDTLIREDAKNKKKTITDLIANDVDIKIDALKLGLLDTDQEVVHYSSTLLSTIEREFEESLSNSINKYKESSDKSLLLEVINNYSKYLNSGLLEGELKVIHQKEYIDFLEKHFEIFQTKDTLLKIIRTYINLKKFKRSLEYYKILLSEFEEDKLTYFVGMELYYKTKDYDSVYNMANIIRKKKYFLTDEENKRLKYWS</sequence>
<dbReference type="Proteomes" id="UP001321786">
    <property type="component" value="Chromosome"/>
</dbReference>
<evidence type="ECO:0000256" key="1">
    <source>
        <dbReference type="SAM" id="Phobius"/>
    </source>
</evidence>
<evidence type="ECO:0000313" key="3">
    <source>
        <dbReference type="Proteomes" id="UP001321786"/>
    </source>
</evidence>
<keyword evidence="1" id="KW-0812">Transmembrane</keyword>
<feature type="transmembrane region" description="Helical" evidence="1">
    <location>
        <begin position="28"/>
        <end position="45"/>
    </location>
</feature>
<protein>
    <submittedName>
        <fullName evidence="2">Uncharacterized protein</fullName>
    </submittedName>
</protein>
<name>A0AAU9E1E7_9FIRM</name>
<organism evidence="2 3">
    <name type="scientific">Helicovermis profundi</name>
    <dbReference type="NCBI Taxonomy" id="3065157"/>
    <lineage>
        <taxon>Bacteria</taxon>
        <taxon>Bacillati</taxon>
        <taxon>Bacillota</taxon>
        <taxon>Clostridia</taxon>
        <taxon>Helicovermis</taxon>
    </lineage>
</organism>